<dbReference type="InterPro" id="IPR010982">
    <property type="entry name" value="Lambda_DNA-bd_dom_sf"/>
</dbReference>
<feature type="domain" description="HTH cro/C1-type" evidence="3">
    <location>
        <begin position="8"/>
        <end position="62"/>
    </location>
</feature>
<evidence type="ECO:0000256" key="2">
    <source>
        <dbReference type="SAM" id="MobiDB-lite"/>
    </source>
</evidence>
<evidence type="ECO:0000256" key="1">
    <source>
        <dbReference type="ARBA" id="ARBA00023125"/>
    </source>
</evidence>
<dbReference type="PANTHER" id="PTHR46558:SF11">
    <property type="entry name" value="HTH-TYPE TRANSCRIPTIONAL REGULATOR XRE"/>
    <property type="match status" value="1"/>
</dbReference>
<keyword evidence="5" id="KW-1185">Reference proteome</keyword>
<dbReference type="EMBL" id="JASHIF010000002">
    <property type="protein sequence ID" value="MDI9857839.1"/>
    <property type="molecule type" value="Genomic_DNA"/>
</dbReference>
<name>A0ABT6Y2P3_9BACT</name>
<dbReference type="CDD" id="cd00093">
    <property type="entry name" value="HTH_XRE"/>
    <property type="match status" value="1"/>
</dbReference>
<dbReference type="InterPro" id="IPR001387">
    <property type="entry name" value="Cro/C1-type_HTH"/>
</dbReference>
<protein>
    <submittedName>
        <fullName evidence="4">Helix-turn-helix transcriptional regulator</fullName>
    </submittedName>
</protein>
<dbReference type="Proteomes" id="UP001236507">
    <property type="component" value="Unassembled WGS sequence"/>
</dbReference>
<dbReference type="Gene3D" id="1.10.260.40">
    <property type="entry name" value="lambda repressor-like DNA-binding domains"/>
    <property type="match status" value="1"/>
</dbReference>
<evidence type="ECO:0000313" key="4">
    <source>
        <dbReference type="EMBL" id="MDI9857839.1"/>
    </source>
</evidence>
<dbReference type="RefSeq" id="WP_283343133.1">
    <property type="nucleotide sequence ID" value="NZ_JASHIF010000002.1"/>
</dbReference>
<sequence length="360" mass="39699">MSIVSNNIKYLRRLNGLTQEQFARRIGIKRSLLGAYEEARANPNLENLKMIAQVFGTSVDALIKTDIRKIRDTPGIAGMSSGATNPYKTAAPPNDSEPSSIGAFIANTFPTSTSSVNPIQSFYQGSPTVTPTEPQVVIPSLPIQQVVEKYYRTENQVNLVSQRVVPKKYHSVEGDKQFVNSIAPSVSIPVPRTNTHAESPKSPTLAGAIRLVTKQAGKDYAANCQRQEFIGALPSMLLPNIPSNNCRAFESGDDFVLDNSIIVGSQIKDWSDIKDGQHYIIVSSQNGILYRRVYSQAKIKGTLLLSSDKANISSKEVSLKDIQEIWECLAFVSYQMPEPQPSLERIKDLVEDLKTELGRI</sequence>
<evidence type="ECO:0000313" key="5">
    <source>
        <dbReference type="Proteomes" id="UP001236507"/>
    </source>
</evidence>
<dbReference type="SMART" id="SM00530">
    <property type="entry name" value="HTH_XRE"/>
    <property type="match status" value="1"/>
</dbReference>
<keyword evidence="1" id="KW-0238">DNA-binding</keyword>
<organism evidence="4 5">
    <name type="scientific">Flectobacillus roseus</name>
    <dbReference type="NCBI Taxonomy" id="502259"/>
    <lineage>
        <taxon>Bacteria</taxon>
        <taxon>Pseudomonadati</taxon>
        <taxon>Bacteroidota</taxon>
        <taxon>Cytophagia</taxon>
        <taxon>Cytophagales</taxon>
        <taxon>Flectobacillaceae</taxon>
        <taxon>Flectobacillus</taxon>
    </lineage>
</organism>
<evidence type="ECO:0000259" key="3">
    <source>
        <dbReference type="PROSITE" id="PS50943"/>
    </source>
</evidence>
<dbReference type="PANTHER" id="PTHR46558">
    <property type="entry name" value="TRACRIPTIONAL REGULATORY PROTEIN-RELATED-RELATED"/>
    <property type="match status" value="1"/>
</dbReference>
<reference evidence="4 5" key="1">
    <citation type="submission" date="2023-05" db="EMBL/GenBank/DDBJ databases">
        <title>Novel species of genus Flectobacillus isolated from stream in China.</title>
        <authorList>
            <person name="Lu H."/>
        </authorList>
    </citation>
    <scope>NUCLEOTIDE SEQUENCE [LARGE SCALE GENOMIC DNA]</scope>
    <source>
        <strain evidence="4 5">KCTC 42575</strain>
    </source>
</reference>
<feature type="region of interest" description="Disordered" evidence="2">
    <location>
        <begin position="77"/>
        <end position="96"/>
    </location>
</feature>
<gene>
    <name evidence="4" type="ORF">QM524_01335</name>
</gene>
<proteinExistence type="predicted"/>
<dbReference type="SUPFAM" id="SSF47413">
    <property type="entry name" value="lambda repressor-like DNA-binding domains"/>
    <property type="match status" value="1"/>
</dbReference>
<accession>A0ABT6Y2P3</accession>
<comment type="caution">
    <text evidence="4">The sequence shown here is derived from an EMBL/GenBank/DDBJ whole genome shotgun (WGS) entry which is preliminary data.</text>
</comment>
<dbReference type="PROSITE" id="PS50943">
    <property type="entry name" value="HTH_CROC1"/>
    <property type="match status" value="1"/>
</dbReference>
<dbReference type="Pfam" id="PF01381">
    <property type="entry name" value="HTH_3"/>
    <property type="match status" value="1"/>
</dbReference>